<evidence type="ECO:0000313" key="5">
    <source>
        <dbReference type="Proteomes" id="UP000427281"/>
    </source>
</evidence>
<keyword evidence="5" id="KW-1185">Reference proteome</keyword>
<dbReference type="AlphaFoldDB" id="A0A6I6AGV0"/>
<dbReference type="InterPro" id="IPR025640">
    <property type="entry name" value="GYF_2"/>
</dbReference>
<gene>
    <name evidence="4" type="ORF">F1728_19855</name>
</gene>
<feature type="transmembrane region" description="Helical" evidence="2">
    <location>
        <begin position="278"/>
        <end position="300"/>
    </location>
</feature>
<evidence type="ECO:0000256" key="2">
    <source>
        <dbReference type="SAM" id="Phobius"/>
    </source>
</evidence>
<feature type="compositionally biased region" description="Basic and acidic residues" evidence="1">
    <location>
        <begin position="119"/>
        <end position="131"/>
    </location>
</feature>
<protein>
    <submittedName>
        <fullName evidence="4">DUF4339 domain-containing protein</fullName>
    </submittedName>
</protein>
<dbReference type="KEGG" id="gim:F1728_19855"/>
<feature type="transmembrane region" description="Helical" evidence="2">
    <location>
        <begin position="197"/>
        <end position="219"/>
    </location>
</feature>
<keyword evidence="2" id="KW-0472">Membrane</keyword>
<feature type="transmembrane region" description="Helical" evidence="2">
    <location>
        <begin position="158"/>
        <end position="177"/>
    </location>
</feature>
<keyword evidence="2" id="KW-1133">Transmembrane helix</keyword>
<name>A0A6I6AGV0_9PLAN</name>
<feature type="compositionally biased region" description="Acidic residues" evidence="1">
    <location>
        <begin position="91"/>
        <end position="102"/>
    </location>
</feature>
<keyword evidence="2" id="KW-0812">Transmembrane</keyword>
<reference evidence="4 5" key="1">
    <citation type="submission" date="2019-09" db="EMBL/GenBank/DDBJ databases">
        <title>Gimesia benthica sp. nov., a novel bacterium isolated from deep-sea water of the Northwest Indian Ocean.</title>
        <authorList>
            <person name="Dai X."/>
        </authorList>
    </citation>
    <scope>NUCLEOTIDE SEQUENCE [LARGE SCALE GENOMIC DNA]</scope>
    <source>
        <strain evidence="4 5">E7</strain>
    </source>
</reference>
<feature type="transmembrane region" description="Helical" evidence="2">
    <location>
        <begin position="226"/>
        <end position="245"/>
    </location>
</feature>
<evidence type="ECO:0000313" key="4">
    <source>
        <dbReference type="EMBL" id="QGQ24802.1"/>
    </source>
</evidence>
<feature type="region of interest" description="Disordered" evidence="1">
    <location>
        <begin position="119"/>
        <end position="138"/>
    </location>
</feature>
<dbReference type="Pfam" id="PF14237">
    <property type="entry name" value="GYF_2"/>
    <property type="match status" value="1"/>
</dbReference>
<evidence type="ECO:0000259" key="3">
    <source>
        <dbReference type="Pfam" id="PF14237"/>
    </source>
</evidence>
<accession>A0A6I6AGV0</accession>
<evidence type="ECO:0000256" key="1">
    <source>
        <dbReference type="SAM" id="MobiDB-lite"/>
    </source>
</evidence>
<dbReference type="EMBL" id="CP043930">
    <property type="protein sequence ID" value="QGQ24802.1"/>
    <property type="molecule type" value="Genomic_DNA"/>
</dbReference>
<feature type="region of interest" description="Disordered" evidence="1">
    <location>
        <begin position="81"/>
        <end position="109"/>
    </location>
</feature>
<dbReference type="Proteomes" id="UP000427281">
    <property type="component" value="Chromosome"/>
</dbReference>
<sequence length="307" mass="34632">MYLHTAVTASNETKYFNRRNPLPIMSDWYFQQDEQILGPYPFQELVELMREAKLGPETLVRNSTEADWQRADSVSGLFDQAEEAPTGEMSSEADPDVDDEAETGAYSDETWSTTVKAAVDKIDSRNPKPTEEEQEEAEPLQIVPEISLSLLQRPAVRMVILACILVVCACAGVYGFIQWMGEEQVYFPLVGETSPLLFLVYATCAFLVVVMIVPLLSYVSTTYLRAGYKLGAPLVTAGLTALYLLHWSERQNLSFPARNQAEAKLFFPLMGECSTFSYWMYFTDVLIFVAVLTFFTARWLESHADEV</sequence>
<organism evidence="4 5">
    <name type="scientific">Gimesia benthica</name>
    <dbReference type="NCBI Taxonomy" id="2608982"/>
    <lineage>
        <taxon>Bacteria</taxon>
        <taxon>Pseudomonadati</taxon>
        <taxon>Planctomycetota</taxon>
        <taxon>Planctomycetia</taxon>
        <taxon>Planctomycetales</taxon>
        <taxon>Planctomycetaceae</taxon>
        <taxon>Gimesia</taxon>
    </lineage>
</organism>
<feature type="domain" description="GYF" evidence="3">
    <location>
        <begin position="28"/>
        <end position="77"/>
    </location>
</feature>
<proteinExistence type="predicted"/>